<organism evidence="2 3">
    <name type="scientific">Bacteroides pyogenes</name>
    <dbReference type="NCBI Taxonomy" id="310300"/>
    <lineage>
        <taxon>Bacteria</taxon>
        <taxon>Pseudomonadati</taxon>
        <taxon>Bacteroidota</taxon>
        <taxon>Bacteroidia</taxon>
        <taxon>Bacteroidales</taxon>
        <taxon>Bacteroidaceae</taxon>
        <taxon>Bacteroides</taxon>
    </lineage>
</organism>
<evidence type="ECO:0000313" key="3">
    <source>
        <dbReference type="Proteomes" id="UP000324383"/>
    </source>
</evidence>
<dbReference type="AlphaFoldDB" id="A0A5D3ED80"/>
<comment type="caution">
    <text evidence="2">The sequence shown here is derived from an EMBL/GenBank/DDBJ whole genome shotgun (WGS) entry which is preliminary data.</text>
</comment>
<dbReference type="Proteomes" id="UP000324383">
    <property type="component" value="Unassembled WGS sequence"/>
</dbReference>
<dbReference type="RefSeq" id="WP_027324406.1">
    <property type="nucleotide sequence ID" value="NZ_CAMBON010000008.1"/>
</dbReference>
<evidence type="ECO:0000256" key="1">
    <source>
        <dbReference type="SAM" id="MobiDB-lite"/>
    </source>
</evidence>
<feature type="compositionally biased region" description="Basic and acidic residues" evidence="1">
    <location>
        <begin position="69"/>
        <end position="91"/>
    </location>
</feature>
<feature type="region of interest" description="Disordered" evidence="1">
    <location>
        <begin position="26"/>
        <end position="180"/>
    </location>
</feature>
<accession>A0A5D3ED80</accession>
<sequence length="213" mass="24867">MNVVTFLLFVGGIAYWVIRQAQKNSEADSRRNLSVPPEPEISPDASPVSEPWGQTSSLDDLLNPIPYETEVKKESVREQRDLAEREADRSGRGYRPAGPSPFETERSQAKRHAGKGRDLYNPKRDKRFPQVQRETSRRTTDRKILESQKSSRWEEESRFRQEGERVSKDTHELYDRNHPFADAKTEDENFVIRTVEEVRKAIVWGEILQRKHF</sequence>
<dbReference type="EMBL" id="VKLW01000014">
    <property type="protein sequence ID" value="TYK33596.1"/>
    <property type="molecule type" value="Genomic_DNA"/>
</dbReference>
<keyword evidence="3" id="KW-1185">Reference proteome</keyword>
<proteinExistence type="predicted"/>
<feature type="compositionally biased region" description="Basic and acidic residues" evidence="1">
    <location>
        <begin position="134"/>
        <end position="180"/>
    </location>
</feature>
<protein>
    <submittedName>
        <fullName evidence="2">Uncharacterized protein</fullName>
    </submittedName>
</protein>
<reference evidence="2 3" key="1">
    <citation type="submission" date="2019-07" db="EMBL/GenBank/DDBJ databases">
        <title>Draft Genome Sequences of Bacteroides pyogenes Strains Isolated from the Uterus Holstein Dairy Cows with Metritis.</title>
        <authorList>
            <person name="Cunha F."/>
            <person name="Galvao K.N."/>
            <person name="Jeon S.J."/>
            <person name="Jeong K.C."/>
        </authorList>
    </citation>
    <scope>NUCLEOTIDE SEQUENCE [LARGE SCALE GENOMIC DNA]</scope>
    <source>
        <strain evidence="2 3">KG-31</strain>
    </source>
</reference>
<evidence type="ECO:0000313" key="2">
    <source>
        <dbReference type="EMBL" id="TYK33596.1"/>
    </source>
</evidence>
<name>A0A5D3ED80_9BACE</name>
<gene>
    <name evidence="2" type="ORF">FNJ60_07450</name>
</gene>